<evidence type="ECO:0000313" key="5">
    <source>
        <dbReference type="EMBL" id="RCS70067.1"/>
    </source>
</evidence>
<sequence>MELQHTNKSTILLIDDHPMLCRGVKHLIEMNGNMQVVAMAHTGTDGIALAKEHDPDLILLDLNMPEMNGLETLRELRNGHLSSRVVVFTVSNYKGDLTNAIKLGADGYLLKDMEPEELIKAIDQACNGQMVLSPEMTPILMEGLRSKKEAPRGIDSLTKREFQTLKLVATGMTNKMIARKLDIAEGTVKVHVKSLLKKLNLHSRVEMAVWVHEENIC</sequence>
<dbReference type="Pfam" id="PF00196">
    <property type="entry name" value="GerE"/>
    <property type="match status" value="1"/>
</dbReference>
<dbReference type="PROSITE" id="PS50110">
    <property type="entry name" value="RESPONSE_REGULATORY"/>
    <property type="match status" value="1"/>
</dbReference>
<evidence type="ECO:0000256" key="1">
    <source>
        <dbReference type="ARBA" id="ARBA00023125"/>
    </source>
</evidence>
<dbReference type="Gene3D" id="3.40.50.2300">
    <property type="match status" value="1"/>
</dbReference>
<evidence type="ECO:0000313" key="6">
    <source>
        <dbReference type="Proteomes" id="UP000252479"/>
    </source>
</evidence>
<feature type="modified residue" description="4-aspartylphosphate" evidence="2">
    <location>
        <position position="61"/>
    </location>
</feature>
<dbReference type="NCBIfam" id="NF007935">
    <property type="entry name" value="PRK10651.1"/>
    <property type="match status" value="1"/>
</dbReference>
<reference evidence="5 6" key="1">
    <citation type="journal article" date="2017" name="Elife">
        <title>Extensive horizontal gene transfer in cheese-associated bacteria.</title>
        <authorList>
            <person name="Bonham K.S."/>
            <person name="Wolfe B.E."/>
            <person name="Dutton R.J."/>
        </authorList>
    </citation>
    <scope>NUCLEOTIDE SEQUENCE [LARGE SCALE GENOMIC DNA]</scope>
    <source>
        <strain evidence="5 6">JB196</strain>
    </source>
</reference>
<dbReference type="OrthoDB" id="9796655at2"/>
<dbReference type="PANTHER" id="PTHR43214">
    <property type="entry name" value="TWO-COMPONENT RESPONSE REGULATOR"/>
    <property type="match status" value="1"/>
</dbReference>
<dbReference type="GO" id="GO:0003677">
    <property type="term" value="F:DNA binding"/>
    <property type="evidence" value="ECO:0007669"/>
    <property type="project" value="UniProtKB-KW"/>
</dbReference>
<feature type="domain" description="HTH luxR-type" evidence="3">
    <location>
        <begin position="150"/>
        <end position="215"/>
    </location>
</feature>
<keyword evidence="2" id="KW-0597">Phosphoprotein</keyword>
<dbReference type="SUPFAM" id="SSF46894">
    <property type="entry name" value="C-terminal effector domain of the bipartite response regulators"/>
    <property type="match status" value="1"/>
</dbReference>
<dbReference type="GeneID" id="303189521"/>
<dbReference type="SMART" id="SM00448">
    <property type="entry name" value="REC"/>
    <property type="match status" value="1"/>
</dbReference>
<dbReference type="InterPro" id="IPR001789">
    <property type="entry name" value="Sig_transdc_resp-reg_receiver"/>
</dbReference>
<protein>
    <submittedName>
        <fullName evidence="5">Two-component system response regulator NarL</fullName>
    </submittedName>
</protein>
<dbReference type="InterPro" id="IPR011006">
    <property type="entry name" value="CheY-like_superfamily"/>
</dbReference>
<dbReference type="EMBL" id="QPGL01000002">
    <property type="protein sequence ID" value="RCS70067.1"/>
    <property type="molecule type" value="Genomic_DNA"/>
</dbReference>
<dbReference type="Proteomes" id="UP000252479">
    <property type="component" value="Unassembled WGS sequence"/>
</dbReference>
<proteinExistence type="predicted"/>
<dbReference type="GO" id="GO:0000160">
    <property type="term" value="P:phosphorelay signal transduction system"/>
    <property type="evidence" value="ECO:0007669"/>
    <property type="project" value="InterPro"/>
</dbReference>
<dbReference type="PROSITE" id="PS50043">
    <property type="entry name" value="HTH_LUXR_2"/>
    <property type="match status" value="1"/>
</dbReference>
<dbReference type="RefSeq" id="WP_086961354.1">
    <property type="nucleotide sequence ID" value="NZ_AP018681.1"/>
</dbReference>
<dbReference type="PROSITE" id="PS00622">
    <property type="entry name" value="HTH_LUXR_1"/>
    <property type="match status" value="1"/>
</dbReference>
<dbReference type="SUPFAM" id="SSF52172">
    <property type="entry name" value="CheY-like"/>
    <property type="match status" value="1"/>
</dbReference>
<gene>
    <name evidence="5" type="ORF">CIK83_11365</name>
</gene>
<dbReference type="AlphaFoldDB" id="A0A368LH71"/>
<dbReference type="InterPro" id="IPR039420">
    <property type="entry name" value="WalR-like"/>
</dbReference>
<evidence type="ECO:0000259" key="3">
    <source>
        <dbReference type="PROSITE" id="PS50043"/>
    </source>
</evidence>
<keyword evidence="1" id="KW-0238">DNA-binding</keyword>
<comment type="caution">
    <text evidence="5">The sequence shown here is derived from an EMBL/GenBank/DDBJ whole genome shotgun (WGS) entry which is preliminary data.</text>
</comment>
<dbReference type="GO" id="GO:0006355">
    <property type="term" value="P:regulation of DNA-templated transcription"/>
    <property type="evidence" value="ECO:0007669"/>
    <property type="project" value="InterPro"/>
</dbReference>
<name>A0A368LH71_9VIBR</name>
<dbReference type="InterPro" id="IPR000792">
    <property type="entry name" value="Tscrpt_reg_LuxR_C"/>
</dbReference>
<evidence type="ECO:0000259" key="4">
    <source>
        <dbReference type="PROSITE" id="PS50110"/>
    </source>
</evidence>
<dbReference type="InterPro" id="IPR016032">
    <property type="entry name" value="Sig_transdc_resp-reg_C-effctor"/>
</dbReference>
<dbReference type="Pfam" id="PF00072">
    <property type="entry name" value="Response_reg"/>
    <property type="match status" value="1"/>
</dbReference>
<evidence type="ECO:0000256" key="2">
    <source>
        <dbReference type="PROSITE-ProRule" id="PRU00169"/>
    </source>
</evidence>
<feature type="domain" description="Response regulatory" evidence="4">
    <location>
        <begin position="10"/>
        <end position="126"/>
    </location>
</feature>
<keyword evidence="6" id="KW-1185">Reference proteome</keyword>
<organism evidence="5 6">
    <name type="scientific">Vibrio casei</name>
    <dbReference type="NCBI Taxonomy" id="673372"/>
    <lineage>
        <taxon>Bacteria</taxon>
        <taxon>Pseudomonadati</taxon>
        <taxon>Pseudomonadota</taxon>
        <taxon>Gammaproteobacteria</taxon>
        <taxon>Vibrionales</taxon>
        <taxon>Vibrionaceae</taxon>
        <taxon>Vibrio</taxon>
    </lineage>
</organism>
<dbReference type="CDD" id="cd06170">
    <property type="entry name" value="LuxR_C_like"/>
    <property type="match status" value="1"/>
</dbReference>
<accession>A0A368LH71</accession>
<dbReference type="PANTHER" id="PTHR43214:SF38">
    <property type="entry name" value="NITRATE_NITRITE RESPONSE REGULATOR PROTEIN NARL"/>
    <property type="match status" value="1"/>
</dbReference>
<dbReference type="SMART" id="SM00421">
    <property type="entry name" value="HTH_LUXR"/>
    <property type="match status" value="1"/>
</dbReference>
<dbReference type="PRINTS" id="PR00038">
    <property type="entry name" value="HTHLUXR"/>
</dbReference>